<dbReference type="PANTHER" id="PTHR30616">
    <property type="entry name" value="UNCHARACTERIZED PROTEIN YFIH"/>
    <property type="match status" value="1"/>
</dbReference>
<dbReference type="PANTHER" id="PTHR30616:SF2">
    <property type="entry name" value="PURINE NUCLEOSIDE PHOSPHORYLASE LACC1"/>
    <property type="match status" value="1"/>
</dbReference>
<dbReference type="NCBIfam" id="TIGR00726">
    <property type="entry name" value="peptidoglycan editing factor PgeF"/>
    <property type="match status" value="1"/>
</dbReference>
<accession>A0A949TUZ3</accession>
<comment type="caution">
    <text evidence="2">The sequence shown here is derived from an EMBL/GenBank/DDBJ whole genome shotgun (WGS) entry which is preliminary data.</text>
</comment>
<reference evidence="2" key="1">
    <citation type="submission" date="2020-12" db="EMBL/GenBank/DDBJ databases">
        <title>Clostridium thailandense sp. nov., a novel acetogenic bacterium isolated from peat land soil in Thailand.</title>
        <authorList>
            <person name="Chaikitkaew S."/>
            <person name="Birkeland N.K."/>
        </authorList>
    </citation>
    <scope>NUCLEOTIDE SEQUENCE</scope>
    <source>
        <strain evidence="2">PL3</strain>
    </source>
</reference>
<evidence type="ECO:0000256" key="1">
    <source>
        <dbReference type="RuleBase" id="RU361274"/>
    </source>
</evidence>
<evidence type="ECO:0000313" key="3">
    <source>
        <dbReference type="Proteomes" id="UP000694308"/>
    </source>
</evidence>
<proteinExistence type="inferred from homology"/>
<organism evidence="2 3">
    <name type="scientific">Clostridium thailandense</name>
    <dbReference type="NCBI Taxonomy" id="2794346"/>
    <lineage>
        <taxon>Bacteria</taxon>
        <taxon>Bacillati</taxon>
        <taxon>Bacillota</taxon>
        <taxon>Clostridia</taxon>
        <taxon>Eubacteriales</taxon>
        <taxon>Clostridiaceae</taxon>
        <taxon>Clostridium</taxon>
    </lineage>
</organism>
<dbReference type="CDD" id="cd16833">
    <property type="entry name" value="YfiH"/>
    <property type="match status" value="1"/>
</dbReference>
<dbReference type="InterPro" id="IPR003730">
    <property type="entry name" value="Cu_polyphenol_OxRdtase"/>
</dbReference>
<dbReference type="Pfam" id="PF02578">
    <property type="entry name" value="Cu-oxidase_4"/>
    <property type="match status" value="1"/>
</dbReference>
<dbReference type="Proteomes" id="UP000694308">
    <property type="component" value="Unassembled WGS sequence"/>
</dbReference>
<name>A0A949TUZ3_9CLOT</name>
<dbReference type="AlphaFoldDB" id="A0A949TUZ3"/>
<keyword evidence="3" id="KW-1185">Reference proteome</keyword>
<evidence type="ECO:0000313" key="2">
    <source>
        <dbReference type="EMBL" id="MBV7271915.1"/>
    </source>
</evidence>
<gene>
    <name evidence="2" type="primary">pgeF</name>
    <name evidence="2" type="ORF">I6U48_03170</name>
</gene>
<protein>
    <recommendedName>
        <fullName evidence="1">Purine nucleoside phosphorylase</fullName>
    </recommendedName>
</protein>
<dbReference type="RefSeq" id="WP_218318952.1">
    <property type="nucleotide sequence ID" value="NZ_JAEEGC010000014.1"/>
</dbReference>
<comment type="similarity">
    <text evidence="1">Belongs to the purine nucleoside phosphorylase YfiH/LACC1 family.</text>
</comment>
<dbReference type="EMBL" id="JAEEGC010000014">
    <property type="protein sequence ID" value="MBV7271915.1"/>
    <property type="molecule type" value="Genomic_DNA"/>
</dbReference>
<sequence length="235" mass="27005">MEEILIEDYKFIEESLDKVEIIFSTAENDLDFNKDTEEGRKNLDNIKRWFNVEEVGFVNQVHGDAVIIYDKSICEADALITNLRNTAIGVFTADCVPILLYDQKNNVIAAVHSGWKGTLVCILLKAIEKMEKNFGTRGENLLAFVGPHNRQCCYEVGEEVILKFKNSEIYKNLNLFNGRNLSLINCIKHQLTLKNVNEANIHDLDVCTFCNGKYPMHSYRKDKRGGRMFSFIRLK</sequence>
<dbReference type="GO" id="GO:0005507">
    <property type="term" value="F:copper ion binding"/>
    <property type="evidence" value="ECO:0007669"/>
    <property type="project" value="TreeGrafter"/>
</dbReference>